<evidence type="ECO:0000313" key="2">
    <source>
        <dbReference type="Proteomes" id="UP000018849"/>
    </source>
</evidence>
<feature type="non-terminal residue" evidence="1">
    <location>
        <position position="1"/>
    </location>
</feature>
<dbReference type="Proteomes" id="UP000018849">
    <property type="component" value="Unassembled WGS sequence"/>
</dbReference>
<accession>A0A656JQZ2</accession>
<protein>
    <submittedName>
        <fullName evidence="1">Pyruvate dehydrogenase subunit E1</fullName>
    </submittedName>
</protein>
<dbReference type="AlphaFoldDB" id="A0A656JQZ2"/>
<comment type="caution">
    <text evidence="1">The sequence shown here is derived from an EMBL/GenBank/DDBJ whole genome shotgun (WGS) entry which is preliminary data.</text>
</comment>
<dbReference type="InterPro" id="IPR009014">
    <property type="entry name" value="Transketo_C/PFOR_II"/>
</dbReference>
<sequence>RKKLRHFFEVDRHFVVLAALEALADRGDIEPKVVAEAIVKFGIDPEKRNPLDC</sequence>
<gene>
    <name evidence="1" type="primary">aceE</name>
    <name evidence="1" type="ORF">A245_31208</name>
</gene>
<dbReference type="EMBL" id="AOKF01002659">
    <property type="protein sequence ID" value="EPN47326.1"/>
    <property type="molecule type" value="Genomic_DNA"/>
</dbReference>
<name>A0A656JQZ2_PSESF</name>
<dbReference type="SUPFAM" id="SSF52922">
    <property type="entry name" value="TK C-terminal domain-like"/>
    <property type="match status" value="1"/>
</dbReference>
<proteinExistence type="predicted"/>
<keyword evidence="1" id="KW-0670">Pyruvate</keyword>
<evidence type="ECO:0000313" key="1">
    <source>
        <dbReference type="EMBL" id="EPN47326.1"/>
    </source>
</evidence>
<reference evidence="1 2" key="1">
    <citation type="journal article" date="2013" name="PLoS Pathog.">
        <title>Genomic analysis of the Kiwifruit pathogen Pseudomonas syringae pv. actinidiae provides insight into the origins of an emergent plant disease.</title>
        <authorList>
            <person name="McCann H.C."/>
            <person name="Rikkerink E.H."/>
            <person name="Bertels F."/>
            <person name="Fiers M."/>
            <person name="Lu A."/>
            <person name="Rees-George J."/>
            <person name="Andersen M.T."/>
            <person name="Gleave A.P."/>
            <person name="Haubold B."/>
            <person name="Wohlers M.W."/>
            <person name="Guttman D.S."/>
            <person name="Wang P.W."/>
            <person name="Straub C."/>
            <person name="Vanneste J.L."/>
            <person name="Rainey P.B."/>
            <person name="Templeton M.D."/>
        </authorList>
    </citation>
    <scope>NUCLEOTIDE SEQUENCE [LARGE SCALE GENOMIC DNA]</scope>
    <source>
        <strain evidence="1 2">ICMP 19096</strain>
    </source>
</reference>
<organism evidence="1 2">
    <name type="scientific">Pseudomonas syringae pv. actinidiae ICMP 19096</name>
    <dbReference type="NCBI Taxonomy" id="1194405"/>
    <lineage>
        <taxon>Bacteria</taxon>
        <taxon>Pseudomonadati</taxon>
        <taxon>Pseudomonadota</taxon>
        <taxon>Gammaproteobacteria</taxon>
        <taxon>Pseudomonadales</taxon>
        <taxon>Pseudomonadaceae</taxon>
        <taxon>Pseudomonas</taxon>
        <taxon>Pseudomonas syringae</taxon>
    </lineage>
</organism>
<dbReference type="Gene3D" id="3.40.50.920">
    <property type="match status" value="1"/>
</dbReference>